<keyword evidence="1" id="KW-0496">Mitochondrion</keyword>
<dbReference type="PANTHER" id="PTHR11735">
    <property type="entry name" value="TRNA N6-ADENOSINE THREONYLCARBAMOYLTRANSFERASE"/>
    <property type="match status" value="1"/>
</dbReference>
<evidence type="ECO:0000256" key="1">
    <source>
        <dbReference type="HAMAP-Rule" id="MF_03179"/>
    </source>
</evidence>
<dbReference type="AlphaFoldDB" id="A0A8S9A072"/>
<keyword evidence="1" id="KW-0808">Transferase</keyword>
<feature type="domain" description="Gcp-like" evidence="3">
    <location>
        <begin position="283"/>
        <end position="564"/>
    </location>
</feature>
<proteinExistence type="inferred from homology"/>
<dbReference type="VEuPathDB" id="FungiDB:SMAC_02781"/>
<dbReference type="Pfam" id="PF00814">
    <property type="entry name" value="TsaD"/>
    <property type="match status" value="2"/>
</dbReference>
<evidence type="ECO:0000313" key="4">
    <source>
        <dbReference type="EMBL" id="KAA8634826.1"/>
    </source>
</evidence>
<evidence type="ECO:0000313" key="5">
    <source>
        <dbReference type="Proteomes" id="UP000433876"/>
    </source>
</evidence>
<dbReference type="InterPro" id="IPR022450">
    <property type="entry name" value="TsaD"/>
</dbReference>
<feature type="compositionally biased region" description="Low complexity" evidence="2">
    <location>
        <begin position="255"/>
        <end position="275"/>
    </location>
</feature>
<dbReference type="PROSITE" id="PS01016">
    <property type="entry name" value="GLYCOPROTEASE"/>
    <property type="match status" value="1"/>
</dbReference>
<feature type="compositionally biased region" description="Polar residues" evidence="2">
    <location>
        <begin position="454"/>
        <end position="464"/>
    </location>
</feature>
<dbReference type="Gene3D" id="3.30.420.40">
    <property type="match status" value="2"/>
</dbReference>
<dbReference type="Proteomes" id="UP000433876">
    <property type="component" value="Unassembled WGS sequence"/>
</dbReference>
<dbReference type="PANTHER" id="PTHR11735:SF6">
    <property type="entry name" value="TRNA N6-ADENOSINE THREONYLCARBAMOYLTRANSFERASE, MITOCHONDRIAL"/>
    <property type="match status" value="1"/>
</dbReference>
<dbReference type="SUPFAM" id="SSF53067">
    <property type="entry name" value="Actin-like ATPase domain"/>
    <property type="match status" value="2"/>
</dbReference>
<feature type="region of interest" description="Disordered" evidence="2">
    <location>
        <begin position="428"/>
        <end position="469"/>
    </location>
</feature>
<dbReference type="GO" id="GO:0061711">
    <property type="term" value="F:tRNA N(6)-L-threonylcarbamoyladenine synthase activity"/>
    <property type="evidence" value="ECO:0007669"/>
    <property type="project" value="UniProtKB-EC"/>
</dbReference>
<dbReference type="HAMAP" id="MF_01445">
    <property type="entry name" value="TsaD"/>
    <property type="match status" value="1"/>
</dbReference>
<comment type="cofactor">
    <cofactor evidence="1">
        <name>a divalent metal cation</name>
        <dbReference type="ChEBI" id="CHEBI:60240"/>
    </cofactor>
    <text evidence="1">Binds 1 divalent metal cation per subunit.</text>
</comment>
<organism evidence="4 5">
    <name type="scientific">Sordaria macrospora</name>
    <dbReference type="NCBI Taxonomy" id="5147"/>
    <lineage>
        <taxon>Eukaryota</taxon>
        <taxon>Fungi</taxon>
        <taxon>Dikarya</taxon>
        <taxon>Ascomycota</taxon>
        <taxon>Pezizomycotina</taxon>
        <taxon>Sordariomycetes</taxon>
        <taxon>Sordariomycetidae</taxon>
        <taxon>Sordariales</taxon>
        <taxon>Sordariaceae</taxon>
        <taxon>Sordaria</taxon>
    </lineage>
</organism>
<reference evidence="4 5" key="1">
    <citation type="submission" date="2017-07" db="EMBL/GenBank/DDBJ databases">
        <title>Genome sequence of the Sordaria macrospora wild type strain R19027.</title>
        <authorList>
            <person name="Nowrousian M."/>
            <person name="Teichert I."/>
            <person name="Kueck U."/>
        </authorList>
    </citation>
    <scope>NUCLEOTIDE SEQUENCE [LARGE SCALE GENOMIC DNA]</scope>
    <source>
        <strain evidence="4 5">R19027</strain>
        <tissue evidence="4">Mycelium</tissue>
    </source>
</reference>
<keyword evidence="1" id="KW-0012">Acyltransferase</keyword>
<name>A0A8S9A072_SORMA</name>
<dbReference type="GO" id="GO:0046872">
    <property type="term" value="F:metal ion binding"/>
    <property type="evidence" value="ECO:0007669"/>
    <property type="project" value="UniProtKB-KW"/>
</dbReference>
<gene>
    <name evidence="4" type="ORF">SMACR_02781</name>
</gene>
<comment type="similarity">
    <text evidence="1">Belongs to the KAE1 / TsaD family.</text>
</comment>
<dbReference type="InterPro" id="IPR043129">
    <property type="entry name" value="ATPase_NBD"/>
</dbReference>
<protein>
    <recommendedName>
        <fullName evidence="3">Gcp-like domain-containing protein</fullName>
    </recommendedName>
</protein>
<accession>A0A8S9A072</accession>
<dbReference type="InterPro" id="IPR000905">
    <property type="entry name" value="Gcp-like_dom"/>
</dbReference>
<comment type="subcellular location">
    <subcellularLocation>
        <location evidence="1">Mitochondrion</location>
    </subcellularLocation>
</comment>
<comment type="catalytic activity">
    <reaction evidence="1">
        <text>L-threonylcarbamoyladenylate + adenosine(37) in tRNA = N(6)-L-threonylcarbamoyladenosine(37) in tRNA + AMP + H(+)</text>
        <dbReference type="Rhea" id="RHEA:37059"/>
        <dbReference type="Rhea" id="RHEA-COMP:10162"/>
        <dbReference type="Rhea" id="RHEA-COMP:10163"/>
        <dbReference type="ChEBI" id="CHEBI:15378"/>
        <dbReference type="ChEBI" id="CHEBI:73682"/>
        <dbReference type="ChEBI" id="CHEBI:74411"/>
        <dbReference type="ChEBI" id="CHEBI:74418"/>
        <dbReference type="ChEBI" id="CHEBI:456215"/>
        <dbReference type="EC" id="2.3.1.234"/>
    </reaction>
</comment>
<evidence type="ECO:0000256" key="2">
    <source>
        <dbReference type="SAM" id="MobiDB-lite"/>
    </source>
</evidence>
<dbReference type="GO" id="GO:0072670">
    <property type="term" value="P:mitochondrial tRNA threonylcarbamoyladenosine modification"/>
    <property type="evidence" value="ECO:0007669"/>
    <property type="project" value="TreeGrafter"/>
</dbReference>
<comment type="function">
    <text evidence="1">Required for the formation of a threonylcarbamoyl group on adenosine at position 37 (t(6)A37) in mitochondrial tRNAs that read codons beginning with adenine. Probably involved in the transfer of the threonylcarbamoyl moiety of threonylcarbamoyl-AMP (TC-AMP) to the N6 group of A37. Involved in mitochondrial genome maintenance.</text>
</comment>
<keyword evidence="1" id="KW-0819">tRNA processing</keyword>
<evidence type="ECO:0000259" key="3">
    <source>
        <dbReference type="Pfam" id="PF00814"/>
    </source>
</evidence>
<comment type="caution">
    <text evidence="4">The sequence shown here is derived from an EMBL/GenBank/DDBJ whole genome shotgun (WGS) entry which is preliminary data.</text>
</comment>
<dbReference type="InterPro" id="IPR017860">
    <property type="entry name" value="Peptidase_M22_CS"/>
</dbReference>
<comment type="subunit">
    <text evidence="1">Homodimer.</text>
</comment>
<sequence>MRQLKFLHGGGLRAWTARGSLRTSHVRQVRRQQPRCIKRASLPRAMSTSHDPTLTPTPTSAQILIPESTSNMHIARTHPDQDVPQYITPIKRRPTELLTLAIETSCDDTCVALLKSYDSNENPKKEPEMVAHLLFNKKITSDQRQFGGVHPAVAVEWHQRHLATLVQEAIQHIPEAGPSGNQSYQTMRKPKQHIKPDLIAVTRGPGMPTSLATGMEVAKGLALAWGIPIVGVHHMQAHALTPQLVEALERSAAPSLASSPWAQRQQPEQQQAAASKKQEEAQHPSLDYPYLNLLVSGGHTQLVYSASLTSHLIQCTTDNIALGDMLDKAARKILPASVLESGQNVMYAAALERFAFPRFPAGADEREYNFKYTPPATRAAEIEPHNSPYGWHLSPPLYASRRMEYNFTGLGSQAQRIADTLDSFSSYENPRDQVLSREVSPEEGSDNGSALAPSATSDDSNTPLLSPALDEKDQIEQRRYLARAVMQLAFEHLASRIVMVLQQQAKHSGEAQKVKTLVVSGGVASNQFLRHVLRRVLEVRGFGHIRIMAPPVNLCTDNAAMIAWTGSEMYRAGWVSKLDMLPIKKWSMSSTGEQGGILGTEEKPFYVRR</sequence>
<dbReference type="EMBL" id="NMPR01000018">
    <property type="protein sequence ID" value="KAA8634826.1"/>
    <property type="molecule type" value="Genomic_DNA"/>
</dbReference>
<dbReference type="GO" id="GO:0005739">
    <property type="term" value="C:mitochondrion"/>
    <property type="evidence" value="ECO:0007669"/>
    <property type="project" value="UniProtKB-SubCell"/>
</dbReference>
<keyword evidence="1" id="KW-0479">Metal-binding</keyword>
<feature type="region of interest" description="Disordered" evidence="2">
    <location>
        <begin position="255"/>
        <end position="281"/>
    </location>
</feature>
<feature type="domain" description="Gcp-like" evidence="3">
    <location>
        <begin position="139"/>
        <end position="247"/>
    </location>
</feature>